<dbReference type="AlphaFoldDB" id="A0A4Q9GKQ2"/>
<protein>
    <recommendedName>
        <fullName evidence="3">Sensor histidine kinase</fullName>
    </recommendedName>
</protein>
<accession>A0A4Q9GKQ2</accession>
<dbReference type="EMBL" id="SIUB01000001">
    <property type="protein sequence ID" value="TBN54949.1"/>
    <property type="molecule type" value="Genomic_DNA"/>
</dbReference>
<dbReference type="Proteomes" id="UP000291613">
    <property type="component" value="Unassembled WGS sequence"/>
</dbReference>
<reference evidence="1 2" key="1">
    <citation type="submission" date="2019-02" db="EMBL/GenBank/DDBJ databases">
        <title>Hansschlegelia quercus sp. nov., a novel methylotrophic bacterium from buds of oak (Quercus robur L.).</title>
        <authorList>
            <person name="Agafonova N.V."/>
            <person name="Kaparullina E.N."/>
            <person name="Grouzdev D.S."/>
            <person name="Doronina N.V."/>
        </authorList>
    </citation>
    <scope>NUCLEOTIDE SEQUENCE [LARGE SCALE GENOMIC DNA]</scope>
    <source>
        <strain evidence="1 2">Dub</strain>
    </source>
</reference>
<comment type="caution">
    <text evidence="1">The sequence shown here is derived from an EMBL/GenBank/DDBJ whole genome shotgun (WGS) entry which is preliminary data.</text>
</comment>
<evidence type="ECO:0000313" key="2">
    <source>
        <dbReference type="Proteomes" id="UP000291613"/>
    </source>
</evidence>
<organism evidence="1 2">
    <name type="scientific">Hansschlegelia quercus</name>
    <dbReference type="NCBI Taxonomy" id="2528245"/>
    <lineage>
        <taxon>Bacteria</taxon>
        <taxon>Pseudomonadati</taxon>
        <taxon>Pseudomonadota</taxon>
        <taxon>Alphaproteobacteria</taxon>
        <taxon>Hyphomicrobiales</taxon>
        <taxon>Methylopilaceae</taxon>
        <taxon>Hansschlegelia</taxon>
    </lineage>
</organism>
<dbReference type="OrthoDB" id="7979512at2"/>
<gene>
    <name evidence="1" type="ORF">EYR15_02010</name>
</gene>
<evidence type="ECO:0000313" key="1">
    <source>
        <dbReference type="EMBL" id="TBN54949.1"/>
    </source>
</evidence>
<keyword evidence="2" id="KW-1185">Reference proteome</keyword>
<proteinExistence type="predicted"/>
<dbReference type="RefSeq" id="WP_131001201.1">
    <property type="nucleotide sequence ID" value="NZ_JBHSZR010000002.1"/>
</dbReference>
<sequence length="227" mass="24107">MENNRGHIDQIPDAGAKEGESAAVAELRHQFRNQIQTMTSLVGLFGDRMEPGPARAAFLDLRARFEATAVMQSEEFARGGDVRCDAMLAALARRIAVLYDPGGRMALHVETAHFAAEAKRAATIAQLFAEMLIEFFRAGGAKHAEASAKIFVGAGPDGALRLRIAGPALPPAGQPDGGDTLGRMIMDSLAQSLAGRVERETADRFLLEATASGNPDPGKAWKVDLAA</sequence>
<evidence type="ECO:0008006" key="3">
    <source>
        <dbReference type="Google" id="ProtNLM"/>
    </source>
</evidence>
<name>A0A4Q9GKQ2_9HYPH</name>